<feature type="domain" description="Cytochrome c" evidence="7">
    <location>
        <begin position="260"/>
        <end position="339"/>
    </location>
</feature>
<dbReference type="PROSITE" id="PS51007">
    <property type="entry name" value="CYTC"/>
    <property type="match status" value="1"/>
</dbReference>
<dbReference type="SUPFAM" id="SSF46626">
    <property type="entry name" value="Cytochrome c"/>
    <property type="match status" value="1"/>
</dbReference>
<keyword evidence="5" id="KW-1133">Transmembrane helix</keyword>
<dbReference type="EMBL" id="QLMA01000002">
    <property type="protein sequence ID" value="RAJ85424.1"/>
    <property type="molecule type" value="Genomic_DNA"/>
</dbReference>
<dbReference type="OrthoDB" id="9811281at2"/>
<feature type="transmembrane region" description="Helical" evidence="5">
    <location>
        <begin position="71"/>
        <end position="91"/>
    </location>
</feature>
<feature type="transmembrane region" description="Helical" evidence="5">
    <location>
        <begin position="37"/>
        <end position="59"/>
    </location>
</feature>
<keyword evidence="5" id="KW-0812">Transmembrane</keyword>
<evidence type="ECO:0000256" key="3">
    <source>
        <dbReference type="ARBA" id="ARBA00023004"/>
    </source>
</evidence>
<keyword evidence="3 4" id="KW-0408">Iron</keyword>
<keyword evidence="9" id="KW-1185">Reference proteome</keyword>
<dbReference type="Proteomes" id="UP000249819">
    <property type="component" value="Unassembled WGS sequence"/>
</dbReference>
<dbReference type="AlphaFoldDB" id="A0A327W725"/>
<dbReference type="GO" id="GO:0046872">
    <property type="term" value="F:metal ion binding"/>
    <property type="evidence" value="ECO:0007669"/>
    <property type="project" value="UniProtKB-KW"/>
</dbReference>
<evidence type="ECO:0000256" key="6">
    <source>
        <dbReference type="SAM" id="SignalP"/>
    </source>
</evidence>
<dbReference type="InterPro" id="IPR009056">
    <property type="entry name" value="Cyt_c-like_dom"/>
</dbReference>
<dbReference type="InterPro" id="IPR036909">
    <property type="entry name" value="Cyt_c-like_dom_sf"/>
</dbReference>
<dbReference type="Pfam" id="PF14715">
    <property type="entry name" value="FixP_N"/>
    <property type="match status" value="1"/>
</dbReference>
<protein>
    <submittedName>
        <fullName evidence="8">Cytochrome c oxidase cbb3-type subunit 3</fullName>
    </submittedName>
</protein>
<accession>A0A327W725</accession>
<dbReference type="GO" id="GO:0009055">
    <property type="term" value="F:electron transfer activity"/>
    <property type="evidence" value="ECO:0007669"/>
    <property type="project" value="InterPro"/>
</dbReference>
<dbReference type="InterPro" id="IPR032858">
    <property type="entry name" value="CcoP_N"/>
</dbReference>
<keyword evidence="2 4" id="KW-0479">Metal-binding</keyword>
<evidence type="ECO:0000256" key="4">
    <source>
        <dbReference type="PROSITE-ProRule" id="PRU00433"/>
    </source>
</evidence>
<organism evidence="8 9">
    <name type="scientific">Chitinophaga dinghuensis</name>
    <dbReference type="NCBI Taxonomy" id="1539050"/>
    <lineage>
        <taxon>Bacteria</taxon>
        <taxon>Pseudomonadati</taxon>
        <taxon>Bacteroidota</taxon>
        <taxon>Chitinophagia</taxon>
        <taxon>Chitinophagales</taxon>
        <taxon>Chitinophagaceae</taxon>
        <taxon>Chitinophaga</taxon>
    </lineage>
</organism>
<evidence type="ECO:0000313" key="9">
    <source>
        <dbReference type="Proteomes" id="UP000249819"/>
    </source>
</evidence>
<evidence type="ECO:0000259" key="7">
    <source>
        <dbReference type="PROSITE" id="PS51007"/>
    </source>
</evidence>
<name>A0A327W725_9BACT</name>
<dbReference type="Gene3D" id="1.10.760.10">
    <property type="entry name" value="Cytochrome c-like domain"/>
    <property type="match status" value="1"/>
</dbReference>
<dbReference type="GO" id="GO:0020037">
    <property type="term" value="F:heme binding"/>
    <property type="evidence" value="ECO:0007669"/>
    <property type="project" value="InterPro"/>
</dbReference>
<dbReference type="Pfam" id="PF13442">
    <property type="entry name" value="Cytochrome_CBB3"/>
    <property type="match status" value="1"/>
</dbReference>
<feature type="transmembrane region" description="Helical" evidence="5">
    <location>
        <begin position="111"/>
        <end position="136"/>
    </location>
</feature>
<gene>
    <name evidence="8" type="ORF">CLV59_102127</name>
</gene>
<feature type="chain" id="PRO_5016437353" evidence="6">
    <location>
        <begin position="22"/>
        <end position="354"/>
    </location>
</feature>
<dbReference type="InterPro" id="IPR050597">
    <property type="entry name" value="Cytochrome_c_Oxidase_Subunit"/>
</dbReference>
<reference evidence="8 9" key="1">
    <citation type="submission" date="2018-06" db="EMBL/GenBank/DDBJ databases">
        <title>Genomic Encyclopedia of Archaeal and Bacterial Type Strains, Phase II (KMG-II): from individual species to whole genera.</title>
        <authorList>
            <person name="Goeker M."/>
        </authorList>
    </citation>
    <scope>NUCLEOTIDE SEQUENCE [LARGE SCALE GENOMIC DNA]</scope>
    <source>
        <strain evidence="8 9">DSM 29821</strain>
    </source>
</reference>
<evidence type="ECO:0000256" key="1">
    <source>
        <dbReference type="ARBA" id="ARBA00022617"/>
    </source>
</evidence>
<sequence>MNIRSLIIFGAGTLISVPAMADGKPQPSELSDPVALVLITVCAGLLIAIAVLGNAVMGAMEIYRERMKKDAGKAVITIGIIMLSMLSAGKASAADALVETATNGLLSKTSLWVLVSVILLEILVIISLLITLKILVGIKRKPKPAKEAVPGKPRVNWFEKLNKTKTLDAASEEEEDMGHDYDGIRELNNPTPPWWKWGFYFSMAFAVVYLWRGYVSETAPTQIEELAMAEEKAAAAKAEFMKNAANNVDENTVKELTNADDLAGGQKLFISNCAPCHGPQGQGVVGPNLTDDYWLHGGKINDVFKTIKYGVPDKGMKAWQEDFSPRQIALLASFIKSIHNTNPPNPKAPQGEKE</sequence>
<proteinExistence type="predicted"/>
<dbReference type="PANTHER" id="PTHR33751:SF1">
    <property type="entry name" value="CBB3-TYPE CYTOCHROME C OXIDASE SUBUNIT FIXP"/>
    <property type="match status" value="1"/>
</dbReference>
<feature type="signal peptide" evidence="6">
    <location>
        <begin position="1"/>
        <end position="21"/>
    </location>
</feature>
<keyword evidence="1 4" id="KW-0349">Heme</keyword>
<dbReference type="PANTHER" id="PTHR33751">
    <property type="entry name" value="CBB3-TYPE CYTOCHROME C OXIDASE SUBUNIT FIXP"/>
    <property type="match status" value="1"/>
</dbReference>
<dbReference type="RefSeq" id="WP_111591086.1">
    <property type="nucleotide sequence ID" value="NZ_QLMA01000002.1"/>
</dbReference>
<evidence type="ECO:0000256" key="5">
    <source>
        <dbReference type="SAM" id="Phobius"/>
    </source>
</evidence>
<keyword evidence="6" id="KW-0732">Signal</keyword>
<keyword evidence="5" id="KW-0472">Membrane</keyword>
<dbReference type="Gene3D" id="6.10.280.130">
    <property type="match status" value="1"/>
</dbReference>
<evidence type="ECO:0000313" key="8">
    <source>
        <dbReference type="EMBL" id="RAJ85424.1"/>
    </source>
</evidence>
<evidence type="ECO:0000256" key="2">
    <source>
        <dbReference type="ARBA" id="ARBA00022723"/>
    </source>
</evidence>
<comment type="caution">
    <text evidence="8">The sequence shown here is derived from an EMBL/GenBank/DDBJ whole genome shotgun (WGS) entry which is preliminary data.</text>
</comment>
<dbReference type="InterPro" id="IPR038414">
    <property type="entry name" value="CcoP_N_sf"/>
</dbReference>